<evidence type="ECO:0000313" key="3">
    <source>
        <dbReference type="EMBL" id="SEL71327.1"/>
    </source>
</evidence>
<feature type="region of interest" description="Disordered" evidence="1">
    <location>
        <begin position="31"/>
        <end position="59"/>
    </location>
</feature>
<keyword evidence="4" id="KW-1185">Reference proteome</keyword>
<feature type="compositionally biased region" description="Basic and acidic residues" evidence="1">
    <location>
        <begin position="31"/>
        <end position="42"/>
    </location>
</feature>
<name>A0A1H7SIR0_9BACT</name>
<dbReference type="AlphaFoldDB" id="A0A1H7SIR0"/>
<protein>
    <recommendedName>
        <fullName evidence="5">Pentapeptide MXKDX repeat protein</fullName>
    </recommendedName>
</protein>
<evidence type="ECO:0000256" key="1">
    <source>
        <dbReference type="SAM" id="MobiDB-lite"/>
    </source>
</evidence>
<feature type="chain" id="PRO_5011788984" description="Pentapeptide MXKDX repeat protein" evidence="2">
    <location>
        <begin position="24"/>
        <end position="59"/>
    </location>
</feature>
<proteinExistence type="predicted"/>
<gene>
    <name evidence="3" type="ORF">SAMN04488505_102920</name>
</gene>
<evidence type="ECO:0000256" key="2">
    <source>
        <dbReference type="SAM" id="SignalP"/>
    </source>
</evidence>
<accession>A0A1H7SIR0</accession>
<organism evidence="3 4">
    <name type="scientific">Chitinophaga rupis</name>
    <dbReference type="NCBI Taxonomy" id="573321"/>
    <lineage>
        <taxon>Bacteria</taxon>
        <taxon>Pseudomonadati</taxon>
        <taxon>Bacteroidota</taxon>
        <taxon>Chitinophagia</taxon>
        <taxon>Chitinophagales</taxon>
        <taxon>Chitinophagaceae</taxon>
        <taxon>Chitinophaga</taxon>
    </lineage>
</organism>
<dbReference type="Proteomes" id="UP000198984">
    <property type="component" value="Unassembled WGS sequence"/>
</dbReference>
<feature type="signal peptide" evidence="2">
    <location>
        <begin position="1"/>
        <end position="23"/>
    </location>
</feature>
<reference evidence="3 4" key="1">
    <citation type="submission" date="2016-10" db="EMBL/GenBank/DDBJ databases">
        <authorList>
            <person name="de Groot N.N."/>
        </authorList>
    </citation>
    <scope>NUCLEOTIDE SEQUENCE [LARGE SCALE GENOMIC DNA]</scope>
    <source>
        <strain evidence="3 4">DSM 21039</strain>
    </source>
</reference>
<dbReference type="EMBL" id="FOBB01000002">
    <property type="protein sequence ID" value="SEL71327.1"/>
    <property type="molecule type" value="Genomic_DNA"/>
</dbReference>
<evidence type="ECO:0008006" key="5">
    <source>
        <dbReference type="Google" id="ProtNLM"/>
    </source>
</evidence>
<sequence length="59" mass="6373">MKITKSLIAAAVLFLSVSAVSFAQDAKTKHPKEAKMASDTTKKAAHHHVKKVKEEAKKG</sequence>
<evidence type="ECO:0000313" key="4">
    <source>
        <dbReference type="Proteomes" id="UP000198984"/>
    </source>
</evidence>
<keyword evidence="2" id="KW-0732">Signal</keyword>
<dbReference type="RefSeq" id="WP_089911048.1">
    <property type="nucleotide sequence ID" value="NZ_FOBB01000002.1"/>
</dbReference>